<evidence type="ECO:0000256" key="4">
    <source>
        <dbReference type="ARBA" id="ARBA00022989"/>
    </source>
</evidence>
<feature type="transmembrane region" description="Helical" evidence="6">
    <location>
        <begin position="108"/>
        <end position="134"/>
    </location>
</feature>
<keyword evidence="8" id="KW-1185">Reference proteome</keyword>
<proteinExistence type="predicted"/>
<evidence type="ECO:0000256" key="6">
    <source>
        <dbReference type="SAM" id="Phobius"/>
    </source>
</evidence>
<protein>
    <submittedName>
        <fullName evidence="7">Gliding motility ABC transporter</fullName>
    </submittedName>
</protein>
<comment type="subcellular location">
    <subcellularLocation>
        <location evidence="1">Cell membrane</location>
        <topology evidence="1">Multi-pass membrane protein</topology>
    </subcellularLocation>
</comment>
<dbReference type="EMBL" id="RQEV01000012">
    <property type="protein sequence ID" value="TGK17467.1"/>
    <property type="molecule type" value="Genomic_DNA"/>
</dbReference>
<sequence length="252" mass="28421">MNSVFTVSEFLQGIRTIFSKEWRTYRNTQIGYIFAVLFLSLSAFLFFFGLGEDSFWDRKAANMEQFFLWTPLLYAVFVPAVTMRLWSEEERAGTVELLFTLPFREYEIVVGKFLAAWAFLGSVLVLTSTVPFSIYAVGDLDLGATFAGYLGCFLLGGSYIAIGLVFSASTKDQISAYLLTLLFCLFLFLLGTQPVLKFLGGPAGSLASFLSLSRHFESFRLGILDGRDVFYFLSSILFSLLANVLVLHWRRE</sequence>
<keyword evidence="4 6" id="KW-1133">Transmembrane helix</keyword>
<evidence type="ECO:0000256" key="5">
    <source>
        <dbReference type="ARBA" id="ARBA00023136"/>
    </source>
</evidence>
<keyword evidence="2" id="KW-1003">Cell membrane</keyword>
<reference evidence="7" key="1">
    <citation type="journal article" date="2019" name="PLoS Negl. Trop. Dis.">
        <title>Revisiting the worldwide diversity of Leptospira species in the environment.</title>
        <authorList>
            <person name="Vincent A.T."/>
            <person name="Schiettekatte O."/>
            <person name="Bourhy P."/>
            <person name="Veyrier F.J."/>
            <person name="Picardeau M."/>
        </authorList>
    </citation>
    <scope>NUCLEOTIDE SEQUENCE [LARGE SCALE GENOMIC DNA]</scope>
    <source>
        <strain evidence="7">SCS5</strain>
    </source>
</reference>
<evidence type="ECO:0000256" key="1">
    <source>
        <dbReference type="ARBA" id="ARBA00004651"/>
    </source>
</evidence>
<dbReference type="GO" id="GO:0005886">
    <property type="term" value="C:plasma membrane"/>
    <property type="evidence" value="ECO:0007669"/>
    <property type="project" value="UniProtKB-SubCell"/>
</dbReference>
<feature type="transmembrane region" description="Helical" evidence="6">
    <location>
        <begin position="229"/>
        <end position="249"/>
    </location>
</feature>
<keyword evidence="5 6" id="KW-0472">Membrane</keyword>
<dbReference type="InterPro" id="IPR051449">
    <property type="entry name" value="ABC-2_transporter_component"/>
</dbReference>
<feature type="transmembrane region" description="Helical" evidence="6">
    <location>
        <begin position="174"/>
        <end position="196"/>
    </location>
</feature>
<evidence type="ECO:0000256" key="2">
    <source>
        <dbReference type="ARBA" id="ARBA00022475"/>
    </source>
</evidence>
<gene>
    <name evidence="7" type="ORF">EHO61_13875</name>
</gene>
<evidence type="ECO:0000313" key="8">
    <source>
        <dbReference type="Proteomes" id="UP000297855"/>
    </source>
</evidence>
<dbReference type="OrthoDB" id="9794512at2"/>
<comment type="caution">
    <text evidence="7">The sequence shown here is derived from an EMBL/GenBank/DDBJ whole genome shotgun (WGS) entry which is preliminary data.</text>
</comment>
<dbReference type="Proteomes" id="UP000297855">
    <property type="component" value="Unassembled WGS sequence"/>
</dbReference>
<dbReference type="Pfam" id="PF12679">
    <property type="entry name" value="ABC2_membrane_2"/>
    <property type="match status" value="1"/>
</dbReference>
<dbReference type="PANTHER" id="PTHR30294">
    <property type="entry name" value="MEMBRANE COMPONENT OF ABC TRANSPORTER YHHJ-RELATED"/>
    <property type="match status" value="1"/>
</dbReference>
<accession>A0A4R9GMR8</accession>
<evidence type="ECO:0000256" key="3">
    <source>
        <dbReference type="ARBA" id="ARBA00022692"/>
    </source>
</evidence>
<dbReference type="PANTHER" id="PTHR30294:SF29">
    <property type="entry name" value="MULTIDRUG ABC TRANSPORTER PERMEASE YBHS-RELATED"/>
    <property type="match status" value="1"/>
</dbReference>
<name>A0A4R9GMR8_9LEPT</name>
<dbReference type="GO" id="GO:0140359">
    <property type="term" value="F:ABC-type transporter activity"/>
    <property type="evidence" value="ECO:0007669"/>
    <property type="project" value="InterPro"/>
</dbReference>
<feature type="transmembrane region" description="Helical" evidence="6">
    <location>
        <begin position="66"/>
        <end position="87"/>
    </location>
</feature>
<organism evidence="7 8">
    <name type="scientific">Leptospira fluminis</name>
    <dbReference type="NCBI Taxonomy" id="2484979"/>
    <lineage>
        <taxon>Bacteria</taxon>
        <taxon>Pseudomonadati</taxon>
        <taxon>Spirochaetota</taxon>
        <taxon>Spirochaetia</taxon>
        <taxon>Leptospirales</taxon>
        <taxon>Leptospiraceae</taxon>
        <taxon>Leptospira</taxon>
    </lineage>
</organism>
<dbReference type="AlphaFoldDB" id="A0A4R9GMR8"/>
<feature type="transmembrane region" description="Helical" evidence="6">
    <location>
        <begin position="30"/>
        <end position="51"/>
    </location>
</feature>
<keyword evidence="3 6" id="KW-0812">Transmembrane</keyword>
<dbReference type="RefSeq" id="WP_135814141.1">
    <property type="nucleotide sequence ID" value="NZ_RQEV01000012.1"/>
</dbReference>
<evidence type="ECO:0000313" key="7">
    <source>
        <dbReference type="EMBL" id="TGK17467.1"/>
    </source>
</evidence>
<feature type="transmembrane region" description="Helical" evidence="6">
    <location>
        <begin position="146"/>
        <end position="167"/>
    </location>
</feature>